<evidence type="ECO:0000256" key="9">
    <source>
        <dbReference type="ARBA" id="ARBA00023136"/>
    </source>
</evidence>
<evidence type="ECO:0000313" key="14">
    <source>
        <dbReference type="EMBL" id="MDC0711092.1"/>
    </source>
</evidence>
<keyword evidence="5 13" id="KW-1133">Transmembrane helix</keyword>
<dbReference type="PANTHER" id="PTHR35457">
    <property type="entry name" value="HEME A SYNTHASE"/>
    <property type="match status" value="1"/>
</dbReference>
<comment type="subcellular location">
    <subcellularLocation>
        <location evidence="1">Membrane</location>
        <topology evidence="1">Multi-pass membrane protein</topology>
    </subcellularLocation>
</comment>
<evidence type="ECO:0000256" key="10">
    <source>
        <dbReference type="ARBA" id="ARBA00023157"/>
    </source>
</evidence>
<evidence type="ECO:0000256" key="11">
    <source>
        <dbReference type="ARBA" id="ARBA00023444"/>
    </source>
</evidence>
<evidence type="ECO:0000256" key="7">
    <source>
        <dbReference type="ARBA" id="ARBA00023004"/>
    </source>
</evidence>
<comment type="pathway">
    <text evidence="11">Porphyrin-containing compound metabolism.</text>
</comment>
<feature type="compositionally biased region" description="Pro residues" evidence="12">
    <location>
        <begin position="318"/>
        <end position="332"/>
    </location>
</feature>
<keyword evidence="2" id="KW-1003">Cell membrane</keyword>
<keyword evidence="4" id="KW-0479">Metal-binding</keyword>
<organism evidence="14 15">
    <name type="scientific">Stigmatella ashevillensis</name>
    <dbReference type="NCBI Taxonomy" id="2995309"/>
    <lineage>
        <taxon>Bacteria</taxon>
        <taxon>Pseudomonadati</taxon>
        <taxon>Myxococcota</taxon>
        <taxon>Myxococcia</taxon>
        <taxon>Myxococcales</taxon>
        <taxon>Cystobacterineae</taxon>
        <taxon>Archangiaceae</taxon>
        <taxon>Stigmatella</taxon>
    </lineage>
</organism>
<protein>
    <submittedName>
        <fullName evidence="14">COX15/CtaA family protein</fullName>
    </submittedName>
</protein>
<keyword evidence="6" id="KW-0560">Oxidoreductase</keyword>
<evidence type="ECO:0000256" key="13">
    <source>
        <dbReference type="SAM" id="Phobius"/>
    </source>
</evidence>
<keyword evidence="7" id="KW-0408">Iron</keyword>
<evidence type="ECO:0000256" key="5">
    <source>
        <dbReference type="ARBA" id="ARBA00022989"/>
    </source>
</evidence>
<dbReference type="Pfam" id="PF02628">
    <property type="entry name" value="COX15-CtaA"/>
    <property type="match status" value="1"/>
</dbReference>
<dbReference type="Proteomes" id="UP001221838">
    <property type="component" value="Unassembled WGS sequence"/>
</dbReference>
<feature type="transmembrane region" description="Helical" evidence="13">
    <location>
        <begin position="97"/>
        <end position="118"/>
    </location>
</feature>
<keyword evidence="15" id="KW-1185">Reference proteome</keyword>
<evidence type="ECO:0000256" key="3">
    <source>
        <dbReference type="ARBA" id="ARBA00022692"/>
    </source>
</evidence>
<accession>A0ABT5DFJ4</accession>
<dbReference type="InterPro" id="IPR003780">
    <property type="entry name" value="COX15/CtaA_fam"/>
</dbReference>
<feature type="transmembrane region" description="Helical" evidence="13">
    <location>
        <begin position="130"/>
        <end position="154"/>
    </location>
</feature>
<keyword evidence="10" id="KW-1015">Disulfide bond</keyword>
<evidence type="ECO:0000256" key="1">
    <source>
        <dbReference type="ARBA" id="ARBA00004141"/>
    </source>
</evidence>
<evidence type="ECO:0000256" key="12">
    <source>
        <dbReference type="SAM" id="MobiDB-lite"/>
    </source>
</evidence>
<reference evidence="14 15" key="1">
    <citation type="submission" date="2022-11" db="EMBL/GenBank/DDBJ databases">
        <title>Minimal conservation of predation-associated metabolite biosynthetic gene clusters underscores biosynthetic potential of Myxococcota including descriptions for ten novel species: Archangium lansinium sp. nov., Myxococcus landrumus sp. nov., Nannocystis bai.</title>
        <authorList>
            <person name="Ahearne A."/>
            <person name="Stevens C."/>
            <person name="Dowd S."/>
        </authorList>
    </citation>
    <scope>NUCLEOTIDE SEQUENCE [LARGE SCALE GENOMIC DNA]</scope>
    <source>
        <strain evidence="14 15">NCWAL01</strain>
    </source>
</reference>
<evidence type="ECO:0000256" key="6">
    <source>
        <dbReference type="ARBA" id="ARBA00023002"/>
    </source>
</evidence>
<keyword evidence="9 13" id="KW-0472">Membrane</keyword>
<feature type="transmembrane region" description="Helical" evidence="13">
    <location>
        <begin position="221"/>
        <end position="242"/>
    </location>
</feature>
<dbReference type="RefSeq" id="WP_272141055.1">
    <property type="nucleotide sequence ID" value="NZ_JAQNDM010000002.1"/>
</dbReference>
<feature type="transmembrane region" description="Helical" evidence="13">
    <location>
        <begin position="64"/>
        <end position="85"/>
    </location>
</feature>
<comment type="caution">
    <text evidence="14">The sequence shown here is derived from an EMBL/GenBank/DDBJ whole genome shotgun (WGS) entry which is preliminary data.</text>
</comment>
<keyword evidence="3 13" id="KW-0812">Transmembrane</keyword>
<feature type="transmembrane region" description="Helical" evidence="13">
    <location>
        <begin position="166"/>
        <end position="191"/>
    </location>
</feature>
<keyword evidence="8" id="KW-0350">Heme biosynthesis</keyword>
<dbReference type="InterPro" id="IPR050450">
    <property type="entry name" value="COX15/CtaA_HemeA_synthase"/>
</dbReference>
<feature type="transmembrane region" description="Helical" evidence="13">
    <location>
        <begin position="12"/>
        <end position="30"/>
    </location>
</feature>
<evidence type="ECO:0000256" key="8">
    <source>
        <dbReference type="ARBA" id="ARBA00023133"/>
    </source>
</evidence>
<name>A0ABT5DFJ4_9BACT</name>
<feature type="region of interest" description="Disordered" evidence="12">
    <location>
        <begin position="309"/>
        <end position="332"/>
    </location>
</feature>
<feature type="transmembrane region" description="Helical" evidence="13">
    <location>
        <begin position="254"/>
        <end position="276"/>
    </location>
</feature>
<dbReference type="EMBL" id="JAQNDM010000002">
    <property type="protein sequence ID" value="MDC0711092.1"/>
    <property type="molecule type" value="Genomic_DNA"/>
</dbReference>
<evidence type="ECO:0000256" key="4">
    <source>
        <dbReference type="ARBA" id="ARBA00022723"/>
    </source>
</evidence>
<gene>
    <name evidence="14" type="ORF">POL68_21655</name>
</gene>
<dbReference type="PANTHER" id="PTHR35457:SF1">
    <property type="entry name" value="HEME A SYNTHASE"/>
    <property type="match status" value="1"/>
</dbReference>
<evidence type="ECO:0000256" key="2">
    <source>
        <dbReference type="ARBA" id="ARBA00022475"/>
    </source>
</evidence>
<sequence length="332" mass="34899">MNVPASSRRFQIFSYAVLAYTLAVVLWGAFVRATGSGAGCGDHWPQCNGVVVPREPTVATLIEYTHRVTSGLALVLAVVLCVWGLRAHAKGHPVRGAAVLSLVFMLTEAAVGAGIVLLKYVADNPSIARAYWMAIHLLNTFLLVGAQALTAWWAGGRSRWVMRGQGLAGTLVGVGIAGLLLLGVTGAIAALGDTLFPATSFTEGLQQDMSETAHILLRLRVLHPVLAVGLGALLVAVGNMLARLRPSESVKRSATQLTVLYAIQLGAGLTNLVLLAPVWMQLVHLLLADLVWIALLRLSVAALAEDAPRATVTGGPPARAPAPRDPARPLPP</sequence>
<proteinExistence type="predicted"/>
<evidence type="ECO:0000313" key="15">
    <source>
        <dbReference type="Proteomes" id="UP001221838"/>
    </source>
</evidence>